<dbReference type="SUPFAM" id="SSF46785">
    <property type="entry name" value="Winged helix' DNA-binding domain"/>
    <property type="match status" value="1"/>
</dbReference>
<dbReference type="Gene3D" id="1.10.10.10">
    <property type="entry name" value="Winged helix-like DNA-binding domain superfamily/Winged helix DNA-binding domain"/>
    <property type="match status" value="1"/>
</dbReference>
<dbReference type="Gene3D" id="6.10.140.190">
    <property type="match status" value="1"/>
</dbReference>
<dbReference type="EMBL" id="JAAMOW010000003">
    <property type="protein sequence ID" value="NGY04356.1"/>
    <property type="molecule type" value="Genomic_DNA"/>
</dbReference>
<dbReference type="InterPro" id="IPR018309">
    <property type="entry name" value="Tscrpt_reg_PadR_C"/>
</dbReference>
<dbReference type="InterPro" id="IPR005149">
    <property type="entry name" value="Tscrpt_reg_PadR_N"/>
</dbReference>
<sequence length="184" mass="21029">MALSHAILVTLLDRPHSGYEISKRFDKTVGFFWRARKQQIYSELHKLAEDGLISAEIIEQIERPNRIVYSITADGRKALDHWVREPTPYPSVKEELLVKLFSLGDVETAVLVDQVGQRLAEHRERLAYFHALMKTHYPKPATLTGRKLGHYLGLRCGVLNEESGIAWCTEALGLLETRRRPAAR</sequence>
<keyword evidence="4" id="KW-1185">Reference proteome</keyword>
<name>A0A6M2BP17_9GAMM</name>
<feature type="domain" description="Transcription regulator PadR C-terminal" evidence="2">
    <location>
        <begin position="92"/>
        <end position="176"/>
    </location>
</feature>
<feature type="domain" description="Transcription regulator PadR N-terminal" evidence="1">
    <location>
        <begin position="7"/>
        <end position="80"/>
    </location>
</feature>
<dbReference type="Pfam" id="PF10400">
    <property type="entry name" value="Vir_act_alpha_C"/>
    <property type="match status" value="1"/>
</dbReference>
<proteinExistence type="predicted"/>
<evidence type="ECO:0000259" key="1">
    <source>
        <dbReference type="Pfam" id="PF03551"/>
    </source>
</evidence>
<protein>
    <submittedName>
        <fullName evidence="3">PadR family transcriptional regulator</fullName>
    </submittedName>
</protein>
<dbReference type="InterPro" id="IPR036388">
    <property type="entry name" value="WH-like_DNA-bd_sf"/>
</dbReference>
<accession>A0A6M2BP17</accession>
<comment type="caution">
    <text evidence="3">The sequence shown here is derived from an EMBL/GenBank/DDBJ whole genome shotgun (WGS) entry which is preliminary data.</text>
</comment>
<evidence type="ECO:0000313" key="4">
    <source>
        <dbReference type="Proteomes" id="UP000472676"/>
    </source>
</evidence>
<evidence type="ECO:0000313" key="3">
    <source>
        <dbReference type="EMBL" id="NGY04356.1"/>
    </source>
</evidence>
<dbReference type="Proteomes" id="UP000472676">
    <property type="component" value="Unassembled WGS sequence"/>
</dbReference>
<evidence type="ECO:0000259" key="2">
    <source>
        <dbReference type="Pfam" id="PF10400"/>
    </source>
</evidence>
<organism evidence="3 4">
    <name type="scientific">Solimonas terrae</name>
    <dbReference type="NCBI Taxonomy" id="1396819"/>
    <lineage>
        <taxon>Bacteria</taxon>
        <taxon>Pseudomonadati</taxon>
        <taxon>Pseudomonadota</taxon>
        <taxon>Gammaproteobacteria</taxon>
        <taxon>Nevskiales</taxon>
        <taxon>Nevskiaceae</taxon>
        <taxon>Solimonas</taxon>
    </lineage>
</organism>
<dbReference type="InterPro" id="IPR036390">
    <property type="entry name" value="WH_DNA-bd_sf"/>
</dbReference>
<dbReference type="RefSeq" id="WP_166253583.1">
    <property type="nucleotide sequence ID" value="NZ_JAAMOW010000003.1"/>
</dbReference>
<reference evidence="3 4" key="1">
    <citation type="journal article" date="2014" name="Int. J. Syst. Evol. Microbiol.">
        <title>Solimonas terrae sp. nov., isolated from soil.</title>
        <authorList>
            <person name="Kim S.J."/>
            <person name="Moon J.Y."/>
            <person name="Weon H.Y."/>
            <person name="Ahn J.H."/>
            <person name="Chen W.M."/>
            <person name="Kwon S.W."/>
        </authorList>
    </citation>
    <scope>NUCLEOTIDE SEQUENCE [LARGE SCALE GENOMIC DNA]</scope>
    <source>
        <strain evidence="3 4">KIS83-12</strain>
    </source>
</reference>
<dbReference type="Pfam" id="PF03551">
    <property type="entry name" value="PadR"/>
    <property type="match status" value="1"/>
</dbReference>
<dbReference type="PANTHER" id="PTHR43252">
    <property type="entry name" value="TRANSCRIPTIONAL REGULATOR YQJI"/>
    <property type="match status" value="1"/>
</dbReference>
<dbReference type="PANTHER" id="PTHR43252:SF4">
    <property type="entry name" value="TRANSCRIPTIONAL REGULATORY PROTEIN"/>
    <property type="match status" value="1"/>
</dbReference>
<gene>
    <name evidence="3" type="ORF">G7Y85_06245</name>
</gene>
<dbReference type="AlphaFoldDB" id="A0A6M2BP17"/>